<evidence type="ECO:0000256" key="2">
    <source>
        <dbReference type="ARBA" id="ARBA00007864"/>
    </source>
</evidence>
<sequence length="1009" mass="113082">MTTQAGEKNMSSMKSLLMRAWRERWSDIQWGITVKRLLTRFAEAEMCNLADLILQQALVGTSPNTLVLSYLKHVQSTQIITTASVLKSVMKYEDLARPYCIKSLLELVTGMLAKISSHAYSEDSIALCKTLQQTVNWALQLAYRGLQSLQDNKQAAEYLGIVDRSCDLVAMVMKSESSKALMYIAKFEDSESARQLEQTEMNVRGVFNQLQPACITAQLKEKVEGILKGIENIYVIPTTSQPSVSMTTRSVLSTVSVMLNIEAVLNPTNDVRPIMEQLILLERAKKVERTDLYCLILRACFMGMIDSKDGTEELKWAAFTYLKLPLLFAKFSQKSPLRDCSKDLETAFEKFLNYVPLLDLTDSKCNCDCLSLFLKKLCTHGLLSDAQCKKLLARRMKDTQKPKTPVQQNQQPSASLILRAEPTVASILKVQLYNILQTLDADYSKSQESLLGILFHMLSGRSFELILAAAAATGKLQSFAMKMIKFNEFAKQASGDTDQAAQTTALLFDITFLMVCHIAQLYGSEIISSNIECADSFFAQWVKRCLPEDGKAKCLDNNSFQPDPLKVESLLQQFNAGGELKTSHTKWQDVCNNIPFTVQEVLYAWEHGAIMRDTVRTMMGNIKSKLCCLPVVVVSWLCTHISSLNSTARMKPLQMIDMLQQPVVHSQTPDTANQYYSERSTLMNNIILKMAADLLPATTNKTSLSGKSDLHATLKQTFLASYRKGWLSIQALHDLEQLYCTGGAEWFCETLVKEMLQFTRVEELEHAVALVSAIFFIDMDQLTLSLLHSTLPQILQGMSFKPGIVDPRGRALIRLCVFCIGATHTMKGFPRVPSSPMKSGGKKRSRREVEIEDIEFGTGEARPSKIRKTQDEAHQQITLDAEGFNLDLIYNREETPSSPTYDVKDPLNKALAALFQLFTDIVTDSCISPKTGFVLSFLEETIHVGGDFSRFILQFMPKTMVPQLLKMLPDDFSTGFILNVCDMNSAAGRRIAAKVVSHHALYLSRQKTV</sequence>
<dbReference type="RefSeq" id="XP_013388959.1">
    <property type="nucleotide sequence ID" value="XM_013533505.1"/>
</dbReference>
<proteinExistence type="inferred from homology"/>
<comment type="subcellular location">
    <subcellularLocation>
        <location evidence="1">Nucleus</location>
    </subcellularLocation>
</comment>
<evidence type="ECO:0000256" key="1">
    <source>
        <dbReference type="ARBA" id="ARBA00004123"/>
    </source>
</evidence>
<evidence type="ECO:0000256" key="6">
    <source>
        <dbReference type="ARBA" id="ARBA00023163"/>
    </source>
</evidence>
<keyword evidence="5" id="KW-0010">Activator</keyword>
<reference evidence="10" key="1">
    <citation type="submission" date="2025-08" db="UniProtKB">
        <authorList>
            <consortium name="RefSeq"/>
        </authorList>
    </citation>
    <scope>IDENTIFICATION</scope>
    <source>
        <tissue evidence="10">Gonads</tissue>
    </source>
</reference>
<comment type="similarity">
    <text evidence="2">Belongs to the Mediator complex subunit 24 family.</text>
</comment>
<accession>A0A1S3HV75</accession>
<gene>
    <name evidence="10" type="primary">LOC106157760</name>
</gene>
<dbReference type="GO" id="GO:0016592">
    <property type="term" value="C:mediator complex"/>
    <property type="evidence" value="ECO:0007669"/>
    <property type="project" value="InterPro"/>
</dbReference>
<evidence type="ECO:0000313" key="10">
    <source>
        <dbReference type="RefSeq" id="XP_013388959.1"/>
    </source>
</evidence>
<dbReference type="InterPro" id="IPR021429">
    <property type="entry name" value="Mediator_Med24"/>
</dbReference>
<dbReference type="OrthoDB" id="21216at2759"/>
<evidence type="ECO:0000256" key="5">
    <source>
        <dbReference type="ARBA" id="ARBA00023159"/>
    </source>
</evidence>
<dbReference type="Pfam" id="PF11277">
    <property type="entry name" value="Med24_N"/>
    <property type="match status" value="1"/>
</dbReference>
<protein>
    <recommendedName>
        <fullName evidence="3">Mediator of RNA polymerase II transcription subunit 24</fullName>
    </recommendedName>
    <alternativeName>
        <fullName evidence="8">Mediator complex subunit 24</fullName>
    </alternativeName>
</protein>
<dbReference type="FunCoup" id="A0A1S3HV75">
    <property type="interactions" value="997"/>
</dbReference>
<dbReference type="AlphaFoldDB" id="A0A1S3HV75"/>
<keyword evidence="9" id="KW-1185">Reference proteome</keyword>
<organism evidence="9 10">
    <name type="scientific">Lingula anatina</name>
    <name type="common">Brachiopod</name>
    <name type="synonym">Lingula unguis</name>
    <dbReference type="NCBI Taxonomy" id="7574"/>
    <lineage>
        <taxon>Eukaryota</taxon>
        <taxon>Metazoa</taxon>
        <taxon>Spiralia</taxon>
        <taxon>Lophotrochozoa</taxon>
        <taxon>Brachiopoda</taxon>
        <taxon>Linguliformea</taxon>
        <taxon>Lingulata</taxon>
        <taxon>Lingulida</taxon>
        <taxon>Linguloidea</taxon>
        <taxon>Lingulidae</taxon>
        <taxon>Lingula</taxon>
    </lineage>
</organism>
<dbReference type="GO" id="GO:0060261">
    <property type="term" value="P:positive regulation of transcription initiation by RNA polymerase II"/>
    <property type="evidence" value="ECO:0007669"/>
    <property type="project" value="TreeGrafter"/>
</dbReference>
<keyword evidence="4" id="KW-0805">Transcription regulation</keyword>
<dbReference type="Proteomes" id="UP000085678">
    <property type="component" value="Unplaced"/>
</dbReference>
<evidence type="ECO:0000256" key="4">
    <source>
        <dbReference type="ARBA" id="ARBA00023015"/>
    </source>
</evidence>
<dbReference type="PANTHER" id="PTHR12898:SF1">
    <property type="entry name" value="MEDIATOR OF RNA POLYMERASE II TRANSCRIPTION SUBUNIT 24"/>
    <property type="match status" value="1"/>
</dbReference>
<evidence type="ECO:0000256" key="3">
    <source>
        <dbReference type="ARBA" id="ARBA00019693"/>
    </source>
</evidence>
<name>A0A1S3HV75_LINAN</name>
<dbReference type="GeneID" id="106157760"/>
<dbReference type="KEGG" id="lak:106157760"/>
<dbReference type="PANTHER" id="PTHR12898">
    <property type="entry name" value="MEDIATOR OF RNA POLYMERASE II TRANSCRIPTION SUBUNIT 24"/>
    <property type="match status" value="1"/>
</dbReference>
<keyword evidence="7" id="KW-0539">Nucleus</keyword>
<keyword evidence="6" id="KW-0804">Transcription</keyword>
<evidence type="ECO:0000256" key="8">
    <source>
        <dbReference type="ARBA" id="ARBA00031960"/>
    </source>
</evidence>
<dbReference type="STRING" id="7574.A0A1S3HV75"/>
<evidence type="ECO:0000313" key="9">
    <source>
        <dbReference type="Proteomes" id="UP000085678"/>
    </source>
</evidence>
<dbReference type="InParanoid" id="A0A1S3HV75"/>
<dbReference type="GO" id="GO:0003712">
    <property type="term" value="F:transcription coregulator activity"/>
    <property type="evidence" value="ECO:0007669"/>
    <property type="project" value="TreeGrafter"/>
</dbReference>
<evidence type="ECO:0000256" key="7">
    <source>
        <dbReference type="ARBA" id="ARBA00023242"/>
    </source>
</evidence>